<dbReference type="OrthoDB" id="434647at2759"/>
<dbReference type="PANTHER" id="PTHR12300">
    <property type="entry name" value="HVA22-LIKE PROTEINS"/>
    <property type="match status" value="1"/>
</dbReference>
<evidence type="ECO:0000313" key="8">
    <source>
        <dbReference type="EMBL" id="KDQ06440.1"/>
    </source>
</evidence>
<feature type="transmembrane region" description="Helical" evidence="6">
    <location>
        <begin position="6"/>
        <end position="28"/>
    </location>
</feature>
<gene>
    <name evidence="8" type="ORF">BOTBODRAFT_39596</name>
</gene>
<comment type="caution">
    <text evidence="6">Lacks conserved residue(s) required for the propagation of feature annotation.</text>
</comment>
<organism evidence="8 9">
    <name type="scientific">Botryobasidium botryosum (strain FD-172 SS1)</name>
    <dbReference type="NCBI Taxonomy" id="930990"/>
    <lineage>
        <taxon>Eukaryota</taxon>
        <taxon>Fungi</taxon>
        <taxon>Dikarya</taxon>
        <taxon>Basidiomycota</taxon>
        <taxon>Agaricomycotina</taxon>
        <taxon>Agaricomycetes</taxon>
        <taxon>Cantharellales</taxon>
        <taxon>Botryobasidiaceae</taxon>
        <taxon>Botryobasidium</taxon>
    </lineage>
</organism>
<sequence>MLRYLIARVVSSTGAFLYPAYASYKAIARRPSNELELERWLMYWSVVGVIVSVEYFAEWFVSWFPFYWELKTIFLLYLALPQTQGSTILYKTHLEPILTEYEPAIDAYLASLKTKLYNFVQSRLRTLWDAVINNGNPTGNAAAEAQGDPAAPPSLARPVGGAAQLALGLWATYGPTIIASGASILQPPAVPSARSSGYVVDSDATGGPQTRVRGAGARAAAGSSSESASEASAPPSPHVLASRGAPAAAHAPNRERDMSGPSDAEESDWGGDKSQYEKIRRDEAESDSEGTDSGHPAGPSATRPSAENRKSWFGGWGGAGTPQGRGYERVNQKND</sequence>
<evidence type="ECO:0000256" key="2">
    <source>
        <dbReference type="ARBA" id="ARBA00008573"/>
    </source>
</evidence>
<dbReference type="EMBL" id="KL198136">
    <property type="protein sequence ID" value="KDQ06440.1"/>
    <property type="molecule type" value="Genomic_DNA"/>
</dbReference>
<evidence type="ECO:0000256" key="4">
    <source>
        <dbReference type="ARBA" id="ARBA00022989"/>
    </source>
</evidence>
<comment type="similarity">
    <text evidence="2 6">Belongs to the DP1 family.</text>
</comment>
<feature type="compositionally biased region" description="Basic and acidic residues" evidence="7">
    <location>
        <begin position="326"/>
        <end position="335"/>
    </location>
</feature>
<keyword evidence="3 6" id="KW-0812">Transmembrane</keyword>
<keyword evidence="5 6" id="KW-0472">Membrane</keyword>
<dbReference type="PANTHER" id="PTHR12300:SF161">
    <property type="entry name" value="RECEPTOR EXPRESSION-ENHANCING PROTEIN"/>
    <property type="match status" value="1"/>
</dbReference>
<keyword evidence="9" id="KW-1185">Reference proteome</keyword>
<dbReference type="AlphaFoldDB" id="A0A067LVZ0"/>
<evidence type="ECO:0000256" key="1">
    <source>
        <dbReference type="ARBA" id="ARBA00004141"/>
    </source>
</evidence>
<evidence type="ECO:0000313" key="9">
    <source>
        <dbReference type="Proteomes" id="UP000027195"/>
    </source>
</evidence>
<evidence type="ECO:0000256" key="5">
    <source>
        <dbReference type="ARBA" id="ARBA00023136"/>
    </source>
</evidence>
<evidence type="ECO:0000256" key="7">
    <source>
        <dbReference type="SAM" id="MobiDB-lite"/>
    </source>
</evidence>
<reference evidence="9" key="1">
    <citation type="journal article" date="2014" name="Proc. Natl. Acad. Sci. U.S.A.">
        <title>Extensive sampling of basidiomycete genomes demonstrates inadequacy of the white-rot/brown-rot paradigm for wood decay fungi.</title>
        <authorList>
            <person name="Riley R."/>
            <person name="Salamov A.A."/>
            <person name="Brown D.W."/>
            <person name="Nagy L.G."/>
            <person name="Floudas D."/>
            <person name="Held B.W."/>
            <person name="Levasseur A."/>
            <person name="Lombard V."/>
            <person name="Morin E."/>
            <person name="Otillar R."/>
            <person name="Lindquist E.A."/>
            <person name="Sun H."/>
            <person name="LaButti K.M."/>
            <person name="Schmutz J."/>
            <person name="Jabbour D."/>
            <person name="Luo H."/>
            <person name="Baker S.E."/>
            <person name="Pisabarro A.G."/>
            <person name="Walton J.D."/>
            <person name="Blanchette R.A."/>
            <person name="Henrissat B."/>
            <person name="Martin F."/>
            <person name="Cullen D."/>
            <person name="Hibbett D.S."/>
            <person name="Grigoriev I.V."/>
        </authorList>
    </citation>
    <scope>NUCLEOTIDE SEQUENCE [LARGE SCALE GENOMIC DNA]</scope>
    <source>
        <strain evidence="9">FD-172 SS1</strain>
    </source>
</reference>
<name>A0A067LVZ0_BOTB1</name>
<dbReference type="GO" id="GO:0016020">
    <property type="term" value="C:membrane"/>
    <property type="evidence" value="ECO:0007669"/>
    <property type="project" value="UniProtKB-SubCell"/>
</dbReference>
<dbReference type="HOGENOM" id="CLU_064530_0_0_1"/>
<evidence type="ECO:0000256" key="6">
    <source>
        <dbReference type="RuleBase" id="RU362006"/>
    </source>
</evidence>
<dbReference type="InParanoid" id="A0A067LVZ0"/>
<feature type="transmembrane region" description="Helical" evidence="6">
    <location>
        <begin position="40"/>
        <end position="57"/>
    </location>
</feature>
<feature type="compositionally biased region" description="Low complexity" evidence="7">
    <location>
        <begin position="213"/>
        <end position="233"/>
    </location>
</feature>
<evidence type="ECO:0000256" key="3">
    <source>
        <dbReference type="ARBA" id="ARBA00022692"/>
    </source>
</evidence>
<accession>A0A067LVZ0</accession>
<keyword evidence="4 6" id="KW-1133">Transmembrane helix</keyword>
<protein>
    <recommendedName>
        <fullName evidence="6">Protein YOP1</fullName>
    </recommendedName>
</protein>
<dbReference type="Pfam" id="PF03134">
    <property type="entry name" value="TB2_DP1_HVA22"/>
    <property type="match status" value="1"/>
</dbReference>
<feature type="compositionally biased region" description="Gly residues" evidence="7">
    <location>
        <begin position="314"/>
        <end position="323"/>
    </location>
</feature>
<feature type="region of interest" description="Disordered" evidence="7">
    <location>
        <begin position="190"/>
        <end position="335"/>
    </location>
</feature>
<proteinExistence type="inferred from homology"/>
<dbReference type="Proteomes" id="UP000027195">
    <property type="component" value="Unassembled WGS sequence"/>
</dbReference>
<comment type="subcellular location">
    <subcellularLocation>
        <location evidence="1 6">Membrane</location>
        <topology evidence="1 6">Multi-pass membrane protein</topology>
    </subcellularLocation>
</comment>
<dbReference type="InterPro" id="IPR004345">
    <property type="entry name" value="TB2_DP1_HVA22"/>
</dbReference>
<feature type="compositionally biased region" description="Basic and acidic residues" evidence="7">
    <location>
        <begin position="270"/>
        <end position="283"/>
    </location>
</feature>